<protein>
    <submittedName>
        <fullName evidence="2">Uncharacterized protein LOC107804039</fullName>
    </submittedName>
</protein>
<sequence>MIVSEIYQALTACKAGADFFEGRNLLLQMWMIEHLCHHPQYMSYGSMEKICIEEFDTRISGFNLLEEFGDWVSRLRSITAGQIEWTLDWLPVEEIVYMPATGPYLLLIVLRGIQPYAPYQVMRQLGRCQVTHPNEDLSVYAVEVSSDSQFHEETVRHIWNECQYLTTNTRVRDLSRGMVSLAYLAWYRKKNTSRAKPERPTKKPHIQEFVEASQEQWAWLAKENKYRATIGKLEKQVRGLQFENGLQAAADEGEKKKLAKENDALRAQIQEMKIATENPARNAKDEKLISNLWQKVGEYGFDLKRAEGELSRARTKLAKNAEERARLVQQLKEKYDNGVVGLKKNIIVLKNKMTKQAKDFKVEREHCYALMSHLEKDL</sequence>
<evidence type="ECO:0000313" key="2">
    <source>
        <dbReference type="RefSeq" id="XP_075110775.1"/>
    </source>
</evidence>
<dbReference type="Proteomes" id="UP000790787">
    <property type="component" value="Chromosome 1"/>
</dbReference>
<dbReference type="RefSeq" id="XP_075110775.1">
    <property type="nucleotide sequence ID" value="XM_075254674.1"/>
</dbReference>
<reference evidence="1" key="1">
    <citation type="journal article" date="2014" name="Nat. Commun.">
        <title>The tobacco genome sequence and its comparison with those of tomato and potato.</title>
        <authorList>
            <person name="Sierro N."/>
            <person name="Battey J.N."/>
            <person name="Ouadi S."/>
            <person name="Bakaher N."/>
            <person name="Bovet L."/>
            <person name="Willig A."/>
            <person name="Goepfert S."/>
            <person name="Peitsch M.C."/>
            <person name="Ivanov N.V."/>
        </authorList>
    </citation>
    <scope>NUCLEOTIDE SEQUENCE [LARGE SCALE GENOMIC DNA]</scope>
</reference>
<reference evidence="2" key="2">
    <citation type="submission" date="2025-08" db="UniProtKB">
        <authorList>
            <consortium name="RefSeq"/>
        </authorList>
    </citation>
    <scope>IDENTIFICATION</scope>
    <source>
        <tissue evidence="2">Leaf</tissue>
    </source>
</reference>
<gene>
    <name evidence="2" type="primary">LOC107804039</name>
</gene>
<keyword evidence="1" id="KW-1185">Reference proteome</keyword>
<accession>A0AC58UMQ2</accession>
<evidence type="ECO:0000313" key="1">
    <source>
        <dbReference type="Proteomes" id="UP000790787"/>
    </source>
</evidence>
<organism evidence="1 2">
    <name type="scientific">Nicotiana tabacum</name>
    <name type="common">Common tobacco</name>
    <dbReference type="NCBI Taxonomy" id="4097"/>
    <lineage>
        <taxon>Eukaryota</taxon>
        <taxon>Viridiplantae</taxon>
        <taxon>Streptophyta</taxon>
        <taxon>Embryophyta</taxon>
        <taxon>Tracheophyta</taxon>
        <taxon>Spermatophyta</taxon>
        <taxon>Magnoliopsida</taxon>
        <taxon>eudicotyledons</taxon>
        <taxon>Gunneridae</taxon>
        <taxon>Pentapetalae</taxon>
        <taxon>asterids</taxon>
        <taxon>lamiids</taxon>
        <taxon>Solanales</taxon>
        <taxon>Solanaceae</taxon>
        <taxon>Nicotianoideae</taxon>
        <taxon>Nicotianeae</taxon>
        <taxon>Nicotiana</taxon>
    </lineage>
</organism>
<proteinExistence type="predicted"/>
<name>A0AC58UMQ2_TOBAC</name>